<organism evidence="9 10">
    <name type="scientific">Schleiferia thermophila</name>
    <dbReference type="NCBI Taxonomy" id="884107"/>
    <lineage>
        <taxon>Bacteria</taxon>
        <taxon>Pseudomonadati</taxon>
        <taxon>Bacteroidota</taxon>
        <taxon>Flavobacteriia</taxon>
        <taxon>Flavobacteriales</taxon>
        <taxon>Schleiferiaceae</taxon>
        <taxon>Schleiferia</taxon>
    </lineage>
</organism>
<gene>
    <name evidence="9" type="ORF">DES35_102240</name>
</gene>
<dbReference type="Proteomes" id="UP000253517">
    <property type="component" value="Unassembled WGS sequence"/>
</dbReference>
<dbReference type="GO" id="GO:0004130">
    <property type="term" value="F:cytochrome-c peroxidase activity"/>
    <property type="evidence" value="ECO:0007669"/>
    <property type="project" value="TreeGrafter"/>
</dbReference>
<evidence type="ECO:0000256" key="2">
    <source>
        <dbReference type="ARBA" id="ARBA00022617"/>
    </source>
</evidence>
<evidence type="ECO:0000256" key="3">
    <source>
        <dbReference type="ARBA" id="ARBA00022723"/>
    </source>
</evidence>
<keyword evidence="5" id="KW-0560">Oxidoreductase</keyword>
<protein>
    <submittedName>
        <fullName evidence="9">Cytochrome c peroxidase</fullName>
    </submittedName>
</protein>
<sequence>MIPLVKGLSFMKMLLKMKKTLLLFLICILAFTVGHFRHTTPDYWDSYINENLNDWLNEHFNQLERQIEYLEVACRNLNNKKSLTYARKQFKKSRYVYKKLEVITATVDPFNAVWINGPNLPKVEYEKTMSAVSDPEGFQVLEEVLFGEEPHEQRDFILKKISKLKHFISETRSYVMKQNHYDWMVFHCLRMASVRLATMGITGFDCPVTLDALNEAKSTLNAIEEITAMYDGVLYDDREGFNLVKYAVQVGYGLLNESKDFNSLDRARFILEVTDPIFRGVTLMQESLGIEFPEDRITGLSAINPHSKGMFYNDFLKINEFFPQKINKSPTPELISLGKLLFYDPILSDGNQRSCASCHQPQRGFSDGLKTALSLDGMPLSRNTPTLLNVVYQTAFQWDGHLLSLSQQFTEVTFNRHEMNKDALELTRQLNSSEEYRTLFKKALGSEKIDFPMVIAALEAYLISLQSLNSPFDQYMTGKGSVDREVVVGFNLFMGKAKCGTCHFAPIFNGTVPPFYRDTEYEVLGIPQSPVWKNAQIDPDPGRYILAKAEPHLHAFKSVTVRNAHLTGPYMHNGIYTSLDEVIEFYNVGGGHGIGISLPNQTLPTDKLHLTEKEKRALKSFITALTDTAGLTKPVVKLPKLSGE</sequence>
<dbReference type="PROSITE" id="PS51007">
    <property type="entry name" value="CYTC"/>
    <property type="match status" value="1"/>
</dbReference>
<dbReference type="PANTHER" id="PTHR30600:SF10">
    <property type="entry name" value="BLL6722 PROTEIN"/>
    <property type="match status" value="1"/>
</dbReference>
<dbReference type="InterPro" id="IPR009056">
    <property type="entry name" value="Cyt_c-like_dom"/>
</dbReference>
<dbReference type="Pfam" id="PF03150">
    <property type="entry name" value="CCP_MauG"/>
    <property type="match status" value="1"/>
</dbReference>
<evidence type="ECO:0000256" key="1">
    <source>
        <dbReference type="ARBA" id="ARBA00004196"/>
    </source>
</evidence>
<evidence type="ECO:0000256" key="7">
    <source>
        <dbReference type="PROSITE-ProRule" id="PRU00433"/>
    </source>
</evidence>
<dbReference type="InterPro" id="IPR038352">
    <property type="entry name" value="Imelysin_sf"/>
</dbReference>
<reference evidence="9 10" key="1">
    <citation type="submission" date="2018-07" db="EMBL/GenBank/DDBJ databases">
        <title>Genomic Encyclopedia of Type Strains, Phase IV (KMG-IV): sequencing the most valuable type-strain genomes for metagenomic binning, comparative biology and taxonomic classification.</title>
        <authorList>
            <person name="Goeker M."/>
        </authorList>
    </citation>
    <scope>NUCLEOTIDE SEQUENCE [LARGE SCALE GENOMIC DNA]</scope>
    <source>
        <strain evidence="9 10">DSM 21410</strain>
    </source>
</reference>
<evidence type="ECO:0000256" key="6">
    <source>
        <dbReference type="ARBA" id="ARBA00023004"/>
    </source>
</evidence>
<dbReference type="GO" id="GO:0009055">
    <property type="term" value="F:electron transfer activity"/>
    <property type="evidence" value="ECO:0007669"/>
    <property type="project" value="InterPro"/>
</dbReference>
<evidence type="ECO:0000256" key="5">
    <source>
        <dbReference type="ARBA" id="ARBA00023002"/>
    </source>
</evidence>
<evidence type="ECO:0000313" key="9">
    <source>
        <dbReference type="EMBL" id="RCX03785.1"/>
    </source>
</evidence>
<keyword evidence="2 7" id="KW-0349">Heme</keyword>
<dbReference type="Gene3D" id="1.20.1420.20">
    <property type="entry name" value="M75 peptidase, HXXE motif"/>
    <property type="match status" value="1"/>
</dbReference>
<dbReference type="GO" id="GO:0046872">
    <property type="term" value="F:metal ion binding"/>
    <property type="evidence" value="ECO:0007669"/>
    <property type="project" value="UniProtKB-KW"/>
</dbReference>
<accession>A0A369A3K3</accession>
<evidence type="ECO:0000259" key="8">
    <source>
        <dbReference type="PROSITE" id="PS51007"/>
    </source>
</evidence>
<dbReference type="PANTHER" id="PTHR30600">
    <property type="entry name" value="CYTOCHROME C PEROXIDASE-RELATED"/>
    <property type="match status" value="1"/>
</dbReference>
<dbReference type="EMBL" id="QPJS01000002">
    <property type="protein sequence ID" value="RCX03785.1"/>
    <property type="molecule type" value="Genomic_DNA"/>
</dbReference>
<dbReference type="GO" id="GO:0030313">
    <property type="term" value="C:cell envelope"/>
    <property type="evidence" value="ECO:0007669"/>
    <property type="project" value="UniProtKB-SubCell"/>
</dbReference>
<keyword evidence="9" id="KW-0575">Peroxidase</keyword>
<comment type="subcellular location">
    <subcellularLocation>
        <location evidence="1">Cell envelope</location>
    </subcellularLocation>
</comment>
<dbReference type="InterPro" id="IPR036909">
    <property type="entry name" value="Cyt_c-like_dom_sf"/>
</dbReference>
<keyword evidence="10" id="KW-1185">Reference proteome</keyword>
<dbReference type="SUPFAM" id="SSF46626">
    <property type="entry name" value="Cytochrome c"/>
    <property type="match status" value="2"/>
</dbReference>
<evidence type="ECO:0000256" key="4">
    <source>
        <dbReference type="ARBA" id="ARBA00022729"/>
    </source>
</evidence>
<keyword evidence="4" id="KW-0732">Signal</keyword>
<name>A0A369A3K3_9FLAO</name>
<dbReference type="Gene3D" id="1.10.760.10">
    <property type="entry name" value="Cytochrome c-like domain"/>
    <property type="match status" value="2"/>
</dbReference>
<evidence type="ECO:0000313" key="10">
    <source>
        <dbReference type="Proteomes" id="UP000253517"/>
    </source>
</evidence>
<dbReference type="InterPro" id="IPR051395">
    <property type="entry name" value="Cytochrome_c_Peroxidase/MauG"/>
</dbReference>
<feature type="domain" description="Cytochrome c" evidence="8">
    <location>
        <begin position="484"/>
        <end position="626"/>
    </location>
</feature>
<dbReference type="InterPro" id="IPR004852">
    <property type="entry name" value="Di-haem_cyt_c_peroxidsae"/>
</dbReference>
<dbReference type="GO" id="GO:0020037">
    <property type="term" value="F:heme binding"/>
    <property type="evidence" value="ECO:0007669"/>
    <property type="project" value="InterPro"/>
</dbReference>
<keyword evidence="6 7" id="KW-0408">Iron</keyword>
<keyword evidence="3 7" id="KW-0479">Metal-binding</keyword>
<dbReference type="AlphaFoldDB" id="A0A369A3K3"/>
<proteinExistence type="predicted"/>
<comment type="caution">
    <text evidence="9">The sequence shown here is derived from an EMBL/GenBank/DDBJ whole genome shotgun (WGS) entry which is preliminary data.</text>
</comment>